<dbReference type="Gene3D" id="3.40.395.10">
    <property type="entry name" value="Adenoviral Proteinase, Chain A"/>
    <property type="match status" value="1"/>
</dbReference>
<evidence type="ECO:0000256" key="3">
    <source>
        <dbReference type="ARBA" id="ARBA00022801"/>
    </source>
</evidence>
<accession>A0AAW1JPB1</accession>
<dbReference type="SUPFAM" id="SSF54001">
    <property type="entry name" value="Cysteine proteinases"/>
    <property type="match status" value="1"/>
</dbReference>
<keyword evidence="3" id="KW-0378">Hydrolase</keyword>
<feature type="domain" description="Ubiquitin-like protease family profile" evidence="4">
    <location>
        <begin position="46"/>
        <end position="81"/>
    </location>
</feature>
<dbReference type="EMBL" id="JBDFQZ010000007">
    <property type="protein sequence ID" value="KAK9706140.1"/>
    <property type="molecule type" value="Genomic_DNA"/>
</dbReference>
<dbReference type="Proteomes" id="UP001443914">
    <property type="component" value="Unassembled WGS sequence"/>
</dbReference>
<dbReference type="GO" id="GO:0008234">
    <property type="term" value="F:cysteine-type peptidase activity"/>
    <property type="evidence" value="ECO:0007669"/>
    <property type="project" value="InterPro"/>
</dbReference>
<reference evidence="5" key="1">
    <citation type="submission" date="2024-03" db="EMBL/GenBank/DDBJ databases">
        <title>WGS assembly of Saponaria officinalis var. Norfolk2.</title>
        <authorList>
            <person name="Jenkins J."/>
            <person name="Shu S."/>
            <person name="Grimwood J."/>
            <person name="Barry K."/>
            <person name="Goodstein D."/>
            <person name="Schmutz J."/>
            <person name="Leebens-Mack J."/>
            <person name="Osbourn A."/>
        </authorList>
    </citation>
    <scope>NUCLEOTIDE SEQUENCE [LARGE SCALE GENOMIC DNA]</scope>
    <source>
        <strain evidence="5">JIC</strain>
    </source>
</reference>
<comment type="caution">
    <text evidence="5">The sequence shown here is derived from an EMBL/GenBank/DDBJ whole genome shotgun (WGS) entry which is preliminary data.</text>
</comment>
<proteinExistence type="inferred from homology"/>
<dbReference type="InterPro" id="IPR038765">
    <property type="entry name" value="Papain-like_cys_pep_sf"/>
</dbReference>
<gene>
    <name evidence="5" type="ORF">RND81_07G106400</name>
</gene>
<dbReference type="AlphaFoldDB" id="A0AAW1JPB1"/>
<evidence type="ECO:0000313" key="5">
    <source>
        <dbReference type="EMBL" id="KAK9706140.1"/>
    </source>
</evidence>
<sequence>MLAAISPWNGIVFWLDPSMDDFISEFVQRIINEGIIKFSILHRKDIKKMKKNPEIRWKKIQRPLQNQDTKDCGYFVCRYIMETIASRRPF</sequence>
<keyword evidence="6" id="KW-1185">Reference proteome</keyword>
<evidence type="ECO:0000259" key="4">
    <source>
        <dbReference type="Pfam" id="PF02902"/>
    </source>
</evidence>
<evidence type="ECO:0000313" key="6">
    <source>
        <dbReference type="Proteomes" id="UP001443914"/>
    </source>
</evidence>
<organism evidence="5 6">
    <name type="scientific">Saponaria officinalis</name>
    <name type="common">Common soapwort</name>
    <name type="synonym">Lychnis saponaria</name>
    <dbReference type="NCBI Taxonomy" id="3572"/>
    <lineage>
        <taxon>Eukaryota</taxon>
        <taxon>Viridiplantae</taxon>
        <taxon>Streptophyta</taxon>
        <taxon>Embryophyta</taxon>
        <taxon>Tracheophyta</taxon>
        <taxon>Spermatophyta</taxon>
        <taxon>Magnoliopsida</taxon>
        <taxon>eudicotyledons</taxon>
        <taxon>Gunneridae</taxon>
        <taxon>Pentapetalae</taxon>
        <taxon>Caryophyllales</taxon>
        <taxon>Caryophyllaceae</taxon>
        <taxon>Caryophylleae</taxon>
        <taxon>Saponaria</taxon>
    </lineage>
</organism>
<comment type="similarity">
    <text evidence="1">Belongs to the peptidase C48 family.</text>
</comment>
<dbReference type="GO" id="GO:0006508">
    <property type="term" value="P:proteolysis"/>
    <property type="evidence" value="ECO:0007669"/>
    <property type="project" value="UniProtKB-KW"/>
</dbReference>
<dbReference type="Pfam" id="PF02902">
    <property type="entry name" value="Peptidase_C48"/>
    <property type="match status" value="1"/>
</dbReference>
<evidence type="ECO:0000256" key="1">
    <source>
        <dbReference type="ARBA" id="ARBA00005234"/>
    </source>
</evidence>
<keyword evidence="2" id="KW-0645">Protease</keyword>
<name>A0AAW1JPB1_SAPOF</name>
<dbReference type="InterPro" id="IPR003653">
    <property type="entry name" value="Peptidase_C48_C"/>
</dbReference>
<evidence type="ECO:0000256" key="2">
    <source>
        <dbReference type="ARBA" id="ARBA00022670"/>
    </source>
</evidence>
<protein>
    <recommendedName>
        <fullName evidence="4">Ubiquitin-like protease family profile domain-containing protein</fullName>
    </recommendedName>
</protein>